<feature type="region of interest" description="Disordered" evidence="1">
    <location>
        <begin position="318"/>
        <end position="416"/>
    </location>
</feature>
<keyword evidence="3" id="KW-1185">Reference proteome</keyword>
<organism evidence="2 3">
    <name type="scientific">Rhodotorula taiwanensis</name>
    <dbReference type="NCBI Taxonomy" id="741276"/>
    <lineage>
        <taxon>Eukaryota</taxon>
        <taxon>Fungi</taxon>
        <taxon>Dikarya</taxon>
        <taxon>Basidiomycota</taxon>
        <taxon>Pucciniomycotina</taxon>
        <taxon>Microbotryomycetes</taxon>
        <taxon>Sporidiobolales</taxon>
        <taxon>Sporidiobolaceae</taxon>
        <taxon>Rhodotorula</taxon>
    </lineage>
</organism>
<dbReference type="Proteomes" id="UP000237144">
    <property type="component" value="Unassembled WGS sequence"/>
</dbReference>
<evidence type="ECO:0000256" key="1">
    <source>
        <dbReference type="SAM" id="MobiDB-lite"/>
    </source>
</evidence>
<protein>
    <submittedName>
        <fullName evidence="2">Uncharacterized protein</fullName>
    </submittedName>
</protein>
<evidence type="ECO:0000313" key="3">
    <source>
        <dbReference type="Proteomes" id="UP000237144"/>
    </source>
</evidence>
<feature type="region of interest" description="Disordered" evidence="1">
    <location>
        <begin position="94"/>
        <end position="130"/>
    </location>
</feature>
<accession>A0A2S5B9T4</accession>
<dbReference type="AlphaFoldDB" id="A0A2S5B9T4"/>
<feature type="compositionally biased region" description="Basic and acidic residues" evidence="1">
    <location>
        <begin position="374"/>
        <end position="389"/>
    </location>
</feature>
<proteinExistence type="predicted"/>
<feature type="compositionally biased region" description="Acidic residues" evidence="1">
    <location>
        <begin position="397"/>
        <end position="410"/>
    </location>
</feature>
<gene>
    <name evidence="2" type="ORF">BMF94_3478</name>
</gene>
<dbReference type="EMBL" id="PJQD01000036">
    <property type="protein sequence ID" value="POY73540.1"/>
    <property type="molecule type" value="Genomic_DNA"/>
</dbReference>
<feature type="compositionally biased region" description="Basic and acidic residues" evidence="1">
    <location>
        <begin position="113"/>
        <end position="130"/>
    </location>
</feature>
<sequence>MPPRSPSPRKAAATTTKLGNDATPLALPALLKLLCSCGPKPPHLNMSQAISAASKLVPKGYNSPLKLKTLTQVEMSAIGIADDEVRKGLMAVIGKGGGKGAGDSPDVRKKRTRESDLDRPLPSRAPKETAVDEDFDFDEIEAEETLQQKSCLVNRAPVMTAWACVVAETLGFKRQEALSIAHVFTDMNATSKGVSLGIYGPEANKIEVGPSQPFVELLGRKVPVLSTQNGEWRAISKGHVADPDKAFAYMRGAFRQQLGAVVGSMRLLAASFPQHEINTKGYGLYLEFRPEVDGWGKKAELRMSTILDLRRHLTHADAIPPVKGEEGPAATDRQVKREVNGKEDVVQIKPEPDAGDDFAAADPPSPSPPKKKVKAEETTASKVEEDAKPKIPPPEINEFDALLDDGDDDVFASIDI</sequence>
<dbReference type="OrthoDB" id="514070at2759"/>
<name>A0A2S5B9T4_9BASI</name>
<evidence type="ECO:0000313" key="2">
    <source>
        <dbReference type="EMBL" id="POY73540.1"/>
    </source>
</evidence>
<comment type="caution">
    <text evidence="2">The sequence shown here is derived from an EMBL/GenBank/DDBJ whole genome shotgun (WGS) entry which is preliminary data.</text>
</comment>
<feature type="compositionally biased region" description="Basic and acidic residues" evidence="1">
    <location>
        <begin position="333"/>
        <end position="352"/>
    </location>
</feature>
<reference evidence="2 3" key="1">
    <citation type="journal article" date="2018" name="Front. Microbiol.">
        <title>Prospects for Fungal Bioremediation of Acidic Radioactive Waste Sites: Characterization and Genome Sequence of Rhodotorula taiwanensis MD1149.</title>
        <authorList>
            <person name="Tkavc R."/>
            <person name="Matrosova V.Y."/>
            <person name="Grichenko O.E."/>
            <person name="Gostincar C."/>
            <person name="Volpe R.P."/>
            <person name="Klimenkova P."/>
            <person name="Gaidamakova E.K."/>
            <person name="Zhou C.E."/>
            <person name="Stewart B.J."/>
            <person name="Lyman M.G."/>
            <person name="Malfatti S.A."/>
            <person name="Rubinfeld B."/>
            <person name="Courtot M."/>
            <person name="Singh J."/>
            <person name="Dalgard C.L."/>
            <person name="Hamilton T."/>
            <person name="Frey K.G."/>
            <person name="Gunde-Cimerman N."/>
            <person name="Dugan L."/>
            <person name="Daly M.J."/>
        </authorList>
    </citation>
    <scope>NUCLEOTIDE SEQUENCE [LARGE SCALE GENOMIC DNA]</scope>
    <source>
        <strain evidence="2 3">MD1149</strain>
    </source>
</reference>